<protein>
    <submittedName>
        <fullName evidence="4">Endonuclease resolvase hjc trna endonuclease</fullName>
    </submittedName>
</protein>
<dbReference type="PANTHER" id="PTHR28133:SF1">
    <property type="entry name" value="REQUIRED FOR RESPIRATORY GROWTH PROTEIN 7, MITOCHONDRIAL"/>
    <property type="match status" value="1"/>
</dbReference>
<keyword evidence="4" id="KW-0378">Hydrolase</keyword>
<dbReference type="Gene3D" id="3.40.1350.10">
    <property type="match status" value="1"/>
</dbReference>
<dbReference type="PANTHER" id="PTHR28133">
    <property type="entry name" value="REQUIRED FOR RESPIRATORY GROWTH PROTEIN 7, MITOCHONDRIAL"/>
    <property type="match status" value="1"/>
</dbReference>
<evidence type="ECO:0000313" key="4">
    <source>
        <dbReference type="EMBL" id="OJD32162.1"/>
    </source>
</evidence>
<dbReference type="AlphaFoldDB" id="A0A1J9QVY8"/>
<dbReference type="Pfam" id="PF10356">
    <property type="entry name" value="RRG7"/>
    <property type="match status" value="1"/>
</dbReference>
<keyword evidence="2" id="KW-0496">Mitochondrion</keyword>
<dbReference type="InterPro" id="IPR011856">
    <property type="entry name" value="tRNA_endonuc-like_dom_sf"/>
</dbReference>
<dbReference type="RefSeq" id="XP_020128422.1">
    <property type="nucleotide sequence ID" value="XM_020275431.1"/>
</dbReference>
<keyword evidence="5" id="KW-1185">Reference proteome</keyword>
<dbReference type="GO" id="GO:0005739">
    <property type="term" value="C:mitochondrion"/>
    <property type="evidence" value="ECO:0007669"/>
    <property type="project" value="UniProtKB-SubCell"/>
</dbReference>
<feature type="region of interest" description="Disordered" evidence="3">
    <location>
        <begin position="269"/>
        <end position="367"/>
    </location>
</feature>
<dbReference type="Proteomes" id="UP000183809">
    <property type="component" value="Unassembled WGS sequence"/>
</dbReference>
<keyword evidence="4" id="KW-0540">Nuclease</keyword>
<keyword evidence="4" id="KW-0255">Endonuclease</keyword>
<gene>
    <name evidence="4" type="ORF">BKCO1_4000023</name>
</gene>
<proteinExistence type="predicted"/>
<reference evidence="4 5" key="1">
    <citation type="submission" date="2016-10" db="EMBL/GenBank/DDBJ databases">
        <title>Proteomics and genomics reveal pathogen-plant mechanisms compatible with a hemibiotrophic lifestyle of Diplodia corticola.</title>
        <authorList>
            <person name="Fernandes I."/>
            <person name="De Jonge R."/>
            <person name="Van De Peer Y."/>
            <person name="Devreese B."/>
            <person name="Alves A."/>
            <person name="Esteves A.C."/>
        </authorList>
    </citation>
    <scope>NUCLEOTIDE SEQUENCE [LARGE SCALE GENOMIC DNA]</scope>
    <source>
        <strain evidence="4 5">CBS 112549</strain>
    </source>
</reference>
<evidence type="ECO:0000256" key="3">
    <source>
        <dbReference type="SAM" id="MobiDB-lite"/>
    </source>
</evidence>
<evidence type="ECO:0000256" key="1">
    <source>
        <dbReference type="ARBA" id="ARBA00004173"/>
    </source>
</evidence>
<comment type="subcellular location">
    <subcellularLocation>
        <location evidence="1">Mitochondrion</location>
    </subcellularLocation>
</comment>
<evidence type="ECO:0000313" key="5">
    <source>
        <dbReference type="Proteomes" id="UP000183809"/>
    </source>
</evidence>
<dbReference type="InterPro" id="IPR018828">
    <property type="entry name" value="RRG7"/>
</dbReference>
<sequence length="367" mass="40878">MMRRLLRPFKPRLPRPILAPIRAASKKTSPPPEPAISHGSDNHNDLPSFLAYAARANLAADRTVYVGTHYEYTVAATLRRLGFHLTRTGRVSDFGIDLLGTWRLPIPKTRGSKKAAAVDDDTRDTPLRVLVQCKASNKTLNPKNVRELEGAFTGAPAQWREEDFLGLLATTMKATKGVMEALGRSRWPMGFLKVDPDGRVEQFLWNASAKARGLEGLGVTLRYMVDERSENGEVKSDIALTWQGRPLPYVELTEEAEALPALQMKSADKVVEQEEGASEPASENVEGKPEKKKRKTKASKTNSESVEEKPEKKEKEGASETTSEDVEEKPKKRKTRKTSETPSEDVEEKPEKKKPGRPRKKDAEPEA</sequence>
<comment type="caution">
    <text evidence="4">The sequence shown here is derived from an EMBL/GenBank/DDBJ whole genome shotgun (WGS) entry which is preliminary data.</text>
</comment>
<dbReference type="OrthoDB" id="20734at2759"/>
<dbReference type="GO" id="GO:0004519">
    <property type="term" value="F:endonuclease activity"/>
    <property type="evidence" value="ECO:0007669"/>
    <property type="project" value="UniProtKB-KW"/>
</dbReference>
<dbReference type="GeneID" id="31015692"/>
<organism evidence="4 5">
    <name type="scientific">Diplodia corticola</name>
    <dbReference type="NCBI Taxonomy" id="236234"/>
    <lineage>
        <taxon>Eukaryota</taxon>
        <taxon>Fungi</taxon>
        <taxon>Dikarya</taxon>
        <taxon>Ascomycota</taxon>
        <taxon>Pezizomycotina</taxon>
        <taxon>Dothideomycetes</taxon>
        <taxon>Dothideomycetes incertae sedis</taxon>
        <taxon>Botryosphaeriales</taxon>
        <taxon>Botryosphaeriaceae</taxon>
        <taxon>Diplodia</taxon>
    </lineage>
</organism>
<feature type="region of interest" description="Disordered" evidence="3">
    <location>
        <begin position="20"/>
        <end position="41"/>
    </location>
</feature>
<accession>A0A1J9QVY8</accession>
<evidence type="ECO:0000256" key="2">
    <source>
        <dbReference type="ARBA" id="ARBA00023128"/>
    </source>
</evidence>
<name>A0A1J9QVY8_9PEZI</name>
<dbReference type="GO" id="GO:0003676">
    <property type="term" value="F:nucleic acid binding"/>
    <property type="evidence" value="ECO:0007669"/>
    <property type="project" value="InterPro"/>
</dbReference>
<feature type="compositionally biased region" description="Basic and acidic residues" evidence="3">
    <location>
        <begin position="306"/>
        <end position="318"/>
    </location>
</feature>
<dbReference type="EMBL" id="MNUE01000040">
    <property type="protein sequence ID" value="OJD32162.1"/>
    <property type="molecule type" value="Genomic_DNA"/>
</dbReference>